<dbReference type="Proteomes" id="UP001229244">
    <property type="component" value="Unassembled WGS sequence"/>
</dbReference>
<dbReference type="PANTHER" id="PTHR22990:SF15">
    <property type="entry name" value="F-BOX ONLY PROTEIN 10"/>
    <property type="match status" value="1"/>
</dbReference>
<gene>
    <name evidence="4" type="ORF">J2S73_001382</name>
</gene>
<evidence type="ECO:0000259" key="3">
    <source>
        <dbReference type="Pfam" id="PF13229"/>
    </source>
</evidence>
<dbReference type="InterPro" id="IPR012334">
    <property type="entry name" value="Pectin_lyas_fold"/>
</dbReference>
<dbReference type="EMBL" id="JAUSUL010000001">
    <property type="protein sequence ID" value="MDQ0314945.1"/>
    <property type="molecule type" value="Genomic_DNA"/>
</dbReference>
<comment type="caution">
    <text evidence="4">The sequence shown here is derived from an EMBL/GenBank/DDBJ whole genome shotgun (WGS) entry which is preliminary data.</text>
</comment>
<evidence type="ECO:0000256" key="2">
    <source>
        <dbReference type="SAM" id="Phobius"/>
    </source>
</evidence>
<dbReference type="PANTHER" id="PTHR22990">
    <property type="entry name" value="F-BOX ONLY PROTEIN"/>
    <property type="match status" value="1"/>
</dbReference>
<feature type="domain" description="Right handed beta helix" evidence="3">
    <location>
        <begin position="165"/>
        <end position="314"/>
    </location>
</feature>
<dbReference type="InterPro" id="IPR006626">
    <property type="entry name" value="PbH1"/>
</dbReference>
<proteinExistence type="predicted"/>
<dbReference type="SMART" id="SM00710">
    <property type="entry name" value="PbH1"/>
    <property type="match status" value="12"/>
</dbReference>
<organism evidence="4 5">
    <name type="scientific">Amorphus orientalis</name>
    <dbReference type="NCBI Taxonomy" id="649198"/>
    <lineage>
        <taxon>Bacteria</taxon>
        <taxon>Pseudomonadati</taxon>
        <taxon>Pseudomonadota</taxon>
        <taxon>Alphaproteobacteria</taxon>
        <taxon>Hyphomicrobiales</taxon>
        <taxon>Amorphaceae</taxon>
        <taxon>Amorphus</taxon>
    </lineage>
</organism>
<keyword evidence="2" id="KW-0812">Transmembrane</keyword>
<dbReference type="GO" id="GO:0006511">
    <property type="term" value="P:ubiquitin-dependent protein catabolic process"/>
    <property type="evidence" value="ECO:0007669"/>
    <property type="project" value="TreeGrafter"/>
</dbReference>
<evidence type="ECO:0000313" key="5">
    <source>
        <dbReference type="Proteomes" id="UP001229244"/>
    </source>
</evidence>
<keyword evidence="2" id="KW-1133">Transmembrane helix</keyword>
<accession>A0AAE3VN00</accession>
<protein>
    <submittedName>
        <fullName evidence="4">Nitrous oxidase accessory protein NosD</fullName>
    </submittedName>
</protein>
<name>A0AAE3VN00_9HYPH</name>
<keyword evidence="2" id="KW-0472">Membrane</keyword>
<dbReference type="RefSeq" id="WP_306884728.1">
    <property type="nucleotide sequence ID" value="NZ_JAUSUL010000001.1"/>
</dbReference>
<reference evidence="4" key="1">
    <citation type="submission" date="2023-07" db="EMBL/GenBank/DDBJ databases">
        <title>Genomic Encyclopedia of Type Strains, Phase IV (KMG-IV): sequencing the most valuable type-strain genomes for metagenomic binning, comparative biology and taxonomic classification.</title>
        <authorList>
            <person name="Goeker M."/>
        </authorList>
    </citation>
    <scope>NUCLEOTIDE SEQUENCE</scope>
    <source>
        <strain evidence="4">DSM 21202</strain>
    </source>
</reference>
<dbReference type="InterPro" id="IPR051550">
    <property type="entry name" value="SCF-Subunits/Alg-Epimerases"/>
</dbReference>
<sequence>MAGPGRGAGLKRVITPEDGWSAIVNALAEAQAGDLVRLTAGRFEGAETLSIPAGVSLVGAGNGGDGDDPDGPTTLLRFVADAPAIELREAHGARLSSLRVVMAPEAVAWRALPEATPVNMSLPVDERPLMEWGAVFADRAEGLDLSELSISAANPYSGLKGIVFRICDGSALTDSHVWGFGGSGISAISSLDQRIKQVSSRGNLHGIAVIRSEAALDRASRVRIVGARSHGNATAGIVLFSSEAEAIENCEAWGNGASGIMLQRDPNAPQEASRARIVGCRSHGNTNAGIVLSSSESEAIEDCEARGNGASGIMLQRDPKAPQEASRARIVGCRSHGNTDAGIVLFSSEAEAIEDSEAKGNGTSGIMLQRDSKATQEASRARIMGCRSHGNTQAGILLFSSEAEVIESCDCWGNGTSGIMLQRDSKAIQEASRARIVGCRSHGNIHTGIVLASSESEAIEDCEAWGNGTSGIMLQRDPKAVQEPSRARIVGCRSHGNTQAGIVLSSSESEAIEDCEAWGNGTSGIVLQRASQATQEASRARIVGCRSHGNRQAGILLFSSEAEAIEDCACWNNGSNGISLRDPKAADRPPLVRIADTLCFDNIKAGFDLLAGNILGLSGNRAFENGSASLVPDPLQIPTDGSLRVPASRIDARQISTDPIPGVRDRVRDRSVGGALARELEAQGVTKADEMARLVAGCGCVECLAAAWSGATVGAPISQRRRRGEGADIGAAGAVFPGSLPLDIETPAAGKQAFDAADPVVPREPRAYRLALSAGGRRLDPTPLPFDESVSDGVDALEARIFHHVRACLDAGTKRVVTIGVVGLNASALKTLLGRLRGVDEARGREDAMQIGLPPAHRRMISRLAQTGRSFCRVLQADCDARTVFALREGTAPLPLFEAELAASERRPRMVVFFEPAHLVRQAGLALLFGAALTFLFWAKNPELVPVSLDWLPGSLRDGIAAASAVLVRGEVLTLSVIAIAWLAFAVRTFDRRLPKRLRIGVPSWLRRLVTLYGAGGLFGADAVSSAEVIDDLGPWRRWLKRRLFGGLTRPVAGIVVLNGADAWSNDDKARLKALTELPDDDQCLIVIHRLTSLSTLASGMLSPFAQGDGDARCIVGCDAIELILAGEAGPTEAGEADITGSSSVGPLLGLGDDADALTDLSADLRDGRWTEQDLIPTLVIGSAPSGSFVLEYDRQNEEPPLGEVAAPYAAFMSDTGRPLSGLFREQTRLDAAWNRAAAAVSVLSLEIGGRRPRRLLIGRAGYRAQMIAALRPALASAGQPHEGSDPEWRAYVRLLTACGELYHLRQTAAALAPLGEVAPLSRAVRHLRAAVELRGSRDGWQPEGHRREMLWAAWRETAEAVARLDSDDPLAVELDGLVLHAFASAEGEGVDLGVRDPLAGEGPFARAVAVFLDRLSGLDPSYAALLAETKIRSEWAFLPDWVVERVRAAVKERTSFNPRLGELLAAQPDFESFADIVERHSGDMPRVAATAYLLAARLLGEGVDQALAFARMLHRHARAGVAIDVETRLDPPRAKDSWILDHLLDERTAALFTTQRLDIARDRPRGLYLGTFDPINRSTERLVEIEV</sequence>
<feature type="transmembrane region" description="Helical" evidence="2">
    <location>
        <begin position="919"/>
        <end position="939"/>
    </location>
</feature>
<dbReference type="InterPro" id="IPR039448">
    <property type="entry name" value="Beta_helix"/>
</dbReference>
<dbReference type="SUPFAM" id="SSF51126">
    <property type="entry name" value="Pectin lyase-like"/>
    <property type="match status" value="2"/>
</dbReference>
<feature type="transmembrane region" description="Helical" evidence="2">
    <location>
        <begin position="959"/>
        <end position="987"/>
    </location>
</feature>
<evidence type="ECO:0000256" key="1">
    <source>
        <dbReference type="ARBA" id="ARBA00022737"/>
    </source>
</evidence>
<evidence type="ECO:0000313" key="4">
    <source>
        <dbReference type="EMBL" id="MDQ0314945.1"/>
    </source>
</evidence>
<feature type="domain" description="Right handed beta helix" evidence="3">
    <location>
        <begin position="326"/>
        <end position="473"/>
    </location>
</feature>
<dbReference type="Pfam" id="PF13229">
    <property type="entry name" value="Beta_helix"/>
    <property type="match status" value="3"/>
</dbReference>
<dbReference type="InterPro" id="IPR011050">
    <property type="entry name" value="Pectin_lyase_fold/virulence"/>
</dbReference>
<keyword evidence="5" id="KW-1185">Reference proteome</keyword>
<dbReference type="Gene3D" id="2.160.20.10">
    <property type="entry name" value="Single-stranded right-handed beta-helix, Pectin lyase-like"/>
    <property type="match status" value="3"/>
</dbReference>
<feature type="domain" description="Right handed beta helix" evidence="3">
    <location>
        <begin position="487"/>
        <end position="628"/>
    </location>
</feature>
<keyword evidence="1" id="KW-0677">Repeat</keyword>